<evidence type="ECO:0008006" key="7">
    <source>
        <dbReference type="Google" id="ProtNLM"/>
    </source>
</evidence>
<evidence type="ECO:0000313" key="4">
    <source>
        <dbReference type="EMBL" id="GLS64079.1"/>
    </source>
</evidence>
<reference evidence="4" key="4">
    <citation type="submission" date="2023-01" db="EMBL/GenBank/DDBJ databases">
        <title>Draft genome sequence of Methylobacterium oxalidis strain NBRC 107715.</title>
        <authorList>
            <person name="Sun Q."/>
            <person name="Mori K."/>
        </authorList>
    </citation>
    <scope>NUCLEOTIDE SEQUENCE</scope>
    <source>
        <strain evidence="4">NBRC 107715</strain>
    </source>
</reference>
<dbReference type="RefSeq" id="WP_147025701.1">
    <property type="nucleotide sequence ID" value="NZ_BJZU01000033.1"/>
</dbReference>
<evidence type="ECO:0000313" key="5">
    <source>
        <dbReference type="Proteomes" id="UP000321960"/>
    </source>
</evidence>
<reference evidence="3 5" key="3">
    <citation type="submission" date="2019-07" db="EMBL/GenBank/DDBJ databases">
        <title>Whole genome shotgun sequence of Methylobacterium oxalidis NBRC 107715.</title>
        <authorList>
            <person name="Hosoyama A."/>
            <person name="Uohara A."/>
            <person name="Ohji S."/>
            <person name="Ichikawa N."/>
        </authorList>
    </citation>
    <scope>NUCLEOTIDE SEQUENCE [LARGE SCALE GENOMIC DNA]</scope>
    <source>
        <strain evidence="3 5">NBRC 107715</strain>
    </source>
</reference>
<name>A0A512J252_9HYPH</name>
<reference evidence="4" key="1">
    <citation type="journal article" date="2014" name="Int. J. Syst. Evol. Microbiol.">
        <title>Complete genome of a new Firmicutes species belonging to the dominant human colonic microbiota ('Ruminococcus bicirculans') reveals two chromosomes and a selective capacity to utilize plant glucans.</title>
        <authorList>
            <consortium name="NISC Comparative Sequencing Program"/>
            <person name="Wegmann U."/>
            <person name="Louis P."/>
            <person name="Goesmann A."/>
            <person name="Henrissat B."/>
            <person name="Duncan S.H."/>
            <person name="Flint H.J."/>
        </authorList>
    </citation>
    <scope>NUCLEOTIDE SEQUENCE</scope>
    <source>
        <strain evidence="4">NBRC 107715</strain>
    </source>
</reference>
<keyword evidence="2" id="KW-0732">Signal</keyword>
<organism evidence="3 5">
    <name type="scientific">Methylobacterium oxalidis</name>
    <dbReference type="NCBI Taxonomy" id="944322"/>
    <lineage>
        <taxon>Bacteria</taxon>
        <taxon>Pseudomonadati</taxon>
        <taxon>Pseudomonadota</taxon>
        <taxon>Alphaproteobacteria</taxon>
        <taxon>Hyphomicrobiales</taxon>
        <taxon>Methylobacteriaceae</taxon>
        <taxon>Methylobacterium</taxon>
    </lineage>
</organism>
<dbReference type="EMBL" id="BSPK01000033">
    <property type="protein sequence ID" value="GLS64079.1"/>
    <property type="molecule type" value="Genomic_DNA"/>
</dbReference>
<reference evidence="6" key="2">
    <citation type="journal article" date="2019" name="Int. J. Syst. Evol. Microbiol.">
        <title>The Global Catalogue of Microorganisms (GCM) 10K type strain sequencing project: providing services to taxonomists for standard genome sequencing and annotation.</title>
        <authorList>
            <consortium name="The Broad Institute Genomics Platform"/>
            <consortium name="The Broad Institute Genome Sequencing Center for Infectious Disease"/>
            <person name="Wu L."/>
            <person name="Ma J."/>
        </authorList>
    </citation>
    <scope>NUCLEOTIDE SEQUENCE [LARGE SCALE GENOMIC DNA]</scope>
    <source>
        <strain evidence="6">NBRC 107715</strain>
    </source>
</reference>
<accession>A0A512J252</accession>
<sequence>MLPKLLLATTLLLALSVSGAAYAQPANRASDIDKPNSLITIPYTASTGRVVPRPGTLDPATTRGIEKRTKQQQEDSAIMRGICVGCI</sequence>
<feature type="signal peptide" evidence="2">
    <location>
        <begin position="1"/>
        <end position="23"/>
    </location>
</feature>
<evidence type="ECO:0000256" key="1">
    <source>
        <dbReference type="SAM" id="MobiDB-lite"/>
    </source>
</evidence>
<gene>
    <name evidence="4" type="ORF">GCM10007888_24600</name>
    <name evidence="3" type="ORF">MOX02_20860</name>
</gene>
<feature type="region of interest" description="Disordered" evidence="1">
    <location>
        <begin position="50"/>
        <end position="73"/>
    </location>
</feature>
<dbReference type="OrthoDB" id="8005857at2"/>
<dbReference type="Proteomes" id="UP001156856">
    <property type="component" value="Unassembled WGS sequence"/>
</dbReference>
<protein>
    <recommendedName>
        <fullName evidence="7">Secreted protein</fullName>
    </recommendedName>
</protein>
<dbReference type="AlphaFoldDB" id="A0A512J252"/>
<dbReference type="EMBL" id="BJZU01000033">
    <property type="protein sequence ID" value="GEP04048.1"/>
    <property type="molecule type" value="Genomic_DNA"/>
</dbReference>
<feature type="compositionally biased region" description="Basic and acidic residues" evidence="1">
    <location>
        <begin position="64"/>
        <end position="73"/>
    </location>
</feature>
<dbReference type="Proteomes" id="UP000321960">
    <property type="component" value="Unassembled WGS sequence"/>
</dbReference>
<feature type="chain" id="PRO_5022087416" description="Secreted protein" evidence="2">
    <location>
        <begin position="24"/>
        <end position="87"/>
    </location>
</feature>
<proteinExistence type="predicted"/>
<keyword evidence="6" id="KW-1185">Reference proteome</keyword>
<comment type="caution">
    <text evidence="3">The sequence shown here is derived from an EMBL/GenBank/DDBJ whole genome shotgun (WGS) entry which is preliminary data.</text>
</comment>
<evidence type="ECO:0000313" key="6">
    <source>
        <dbReference type="Proteomes" id="UP001156856"/>
    </source>
</evidence>
<evidence type="ECO:0000256" key="2">
    <source>
        <dbReference type="SAM" id="SignalP"/>
    </source>
</evidence>
<evidence type="ECO:0000313" key="3">
    <source>
        <dbReference type="EMBL" id="GEP04048.1"/>
    </source>
</evidence>